<reference evidence="2 3" key="1">
    <citation type="journal article" date="2012" name="J. Bacteriol.">
        <title>Complete genome sequence of Alcanivorax dieselolei type strain B5.</title>
        <authorList>
            <person name="Lai Q."/>
            <person name="Li W."/>
            <person name="Shao Z."/>
        </authorList>
    </citation>
    <scope>NUCLEOTIDE SEQUENCE [LARGE SCALE GENOMIC DNA]</scope>
    <source>
        <strain evidence="3">DSM 16502 / CGMCC 1.3690 / B-5</strain>
    </source>
</reference>
<accession>K0CGB3</accession>
<sequence>MEYYQGQPSPSLRLMNQNIEVFSMQHESRAVLISVHPKYVSKILSGKKRVEFRRVWAAQRVTHLVIYSTSPEMKVKATVGVEDVFTGSKAALWEVAKEYGGGLTRNELRTYFDGVSKGHAIILSKINRLKASLSLAEAIPGMRAPQSYVYLTNEQFESIQSMTL</sequence>
<dbReference type="InterPro" id="IPR015947">
    <property type="entry name" value="PUA-like_sf"/>
</dbReference>
<evidence type="ECO:0000259" key="1">
    <source>
        <dbReference type="Pfam" id="PF04266"/>
    </source>
</evidence>
<dbReference type="OrthoDB" id="9800495at2"/>
<dbReference type="EMBL" id="CP003466">
    <property type="protein sequence ID" value="AFT71380.1"/>
    <property type="molecule type" value="Genomic_DNA"/>
</dbReference>
<dbReference type="HOGENOM" id="CLU_135561_0_0_6"/>
<dbReference type="Proteomes" id="UP000006286">
    <property type="component" value="Chromosome"/>
</dbReference>
<dbReference type="KEGG" id="adi:B5T_03113"/>
<keyword evidence="3" id="KW-1185">Reference proteome</keyword>
<dbReference type="SUPFAM" id="SSF88697">
    <property type="entry name" value="PUA domain-like"/>
    <property type="match status" value="1"/>
</dbReference>
<name>K0CGB3_ALCDB</name>
<dbReference type="Pfam" id="PF04266">
    <property type="entry name" value="ASCH"/>
    <property type="match status" value="1"/>
</dbReference>
<dbReference type="STRING" id="930169.B5T_03113"/>
<dbReference type="Gene3D" id="2.30.130.30">
    <property type="entry name" value="Hypothetical protein"/>
    <property type="match status" value="1"/>
</dbReference>
<dbReference type="InterPro" id="IPR007374">
    <property type="entry name" value="ASCH_domain"/>
</dbReference>
<protein>
    <submittedName>
        <fullName evidence="2">Lj965 prophage protein</fullName>
    </submittedName>
</protein>
<dbReference type="AlphaFoldDB" id="K0CGB3"/>
<feature type="domain" description="ASCH" evidence="1">
    <location>
        <begin position="33"/>
        <end position="84"/>
    </location>
</feature>
<proteinExistence type="predicted"/>
<evidence type="ECO:0000313" key="3">
    <source>
        <dbReference type="Proteomes" id="UP000006286"/>
    </source>
</evidence>
<dbReference type="eggNOG" id="COG4933">
    <property type="taxonomic scope" value="Bacteria"/>
</dbReference>
<gene>
    <name evidence="2" type="ordered locus">B5T_03113</name>
</gene>
<evidence type="ECO:0000313" key="2">
    <source>
        <dbReference type="EMBL" id="AFT71380.1"/>
    </source>
</evidence>
<organism evidence="2 3">
    <name type="scientific">Alcanivorax dieselolei (strain DSM 16502 / CGMCC 1.3690 / MCCC 1A00001 / B-5)</name>
    <name type="common">Alloalcanivorax dieselolei</name>
    <dbReference type="NCBI Taxonomy" id="930169"/>
    <lineage>
        <taxon>Bacteria</taxon>
        <taxon>Pseudomonadati</taxon>
        <taxon>Pseudomonadota</taxon>
        <taxon>Gammaproteobacteria</taxon>
        <taxon>Oceanospirillales</taxon>
        <taxon>Alcanivoracaceae</taxon>
        <taxon>Alloalcanivorax</taxon>
    </lineage>
</organism>